<protein>
    <submittedName>
        <fullName evidence="1">Uncharacterized protein</fullName>
    </submittedName>
</protein>
<evidence type="ECO:0000313" key="1">
    <source>
        <dbReference type="EMBL" id="CRI07987.1"/>
    </source>
</evidence>
<accession>A0A0U1MF35</accession>
<evidence type="ECO:0000313" key="2">
    <source>
        <dbReference type="Proteomes" id="UP000039437"/>
    </source>
</evidence>
<gene>
    <name evidence="1" type="ORF">BN1321_150061</name>
</gene>
<dbReference type="AlphaFoldDB" id="A0A0U1MF35"/>
<reference evidence="1 2" key="1">
    <citation type="submission" date="2015-04" db="EMBL/GenBank/DDBJ databases">
        <authorList>
            <person name="Syromyatnikov M.Y."/>
            <person name="Popov V.N."/>
        </authorList>
    </citation>
    <scope>NUCLEOTIDE SEQUENCE [LARGE SCALE GENOMIC DNA]</scope>
    <source>
        <strain evidence="1 2">AH1</strain>
    </source>
</reference>
<proteinExistence type="predicted"/>
<sequence>MFYSYFKTSFHTIYRKKKIIGLILLFLFKFYKKGYNYM</sequence>
<dbReference type="Proteomes" id="UP000039437">
    <property type="component" value="Unassembled WGS sequence"/>
</dbReference>
<name>A0A0U1MF35_STAAU</name>
<organism evidence="1 2">
    <name type="scientific">Staphylococcus aureus</name>
    <dbReference type="NCBI Taxonomy" id="1280"/>
    <lineage>
        <taxon>Bacteria</taxon>
        <taxon>Bacillati</taxon>
        <taxon>Bacillota</taxon>
        <taxon>Bacilli</taxon>
        <taxon>Bacillales</taxon>
        <taxon>Staphylococcaceae</taxon>
        <taxon>Staphylococcus</taxon>
    </lineage>
</organism>
<dbReference type="EMBL" id="CVOQ01000007">
    <property type="protein sequence ID" value="CRI07987.1"/>
    <property type="molecule type" value="Genomic_DNA"/>
</dbReference>